<dbReference type="Gene3D" id="2.60.40.150">
    <property type="entry name" value="C2 domain"/>
    <property type="match status" value="1"/>
</dbReference>
<dbReference type="AlphaFoldDB" id="A0AAU9IQG2"/>
<keyword evidence="5" id="KW-1185">Reference proteome</keyword>
<dbReference type="SUPFAM" id="SSF49562">
    <property type="entry name" value="C2 domain (Calcium/lipid-binding domain, CaLB)"/>
    <property type="match status" value="1"/>
</dbReference>
<dbReference type="InterPro" id="IPR000008">
    <property type="entry name" value="C2_dom"/>
</dbReference>
<organism evidence="4 5">
    <name type="scientific">Blepharisma stoltei</name>
    <dbReference type="NCBI Taxonomy" id="1481888"/>
    <lineage>
        <taxon>Eukaryota</taxon>
        <taxon>Sar</taxon>
        <taxon>Alveolata</taxon>
        <taxon>Ciliophora</taxon>
        <taxon>Postciliodesmatophora</taxon>
        <taxon>Heterotrichea</taxon>
        <taxon>Heterotrichida</taxon>
        <taxon>Blepharismidae</taxon>
        <taxon>Blepharisma</taxon>
    </lineage>
</organism>
<proteinExistence type="predicted"/>
<dbReference type="SMART" id="SM00239">
    <property type="entry name" value="C2"/>
    <property type="match status" value="1"/>
</dbReference>
<feature type="domain" description="C2" evidence="3">
    <location>
        <begin position="6"/>
        <end position="120"/>
    </location>
</feature>
<accession>A0AAU9IQG2</accession>
<reference evidence="4" key="1">
    <citation type="submission" date="2021-09" db="EMBL/GenBank/DDBJ databases">
        <authorList>
            <consortium name="AG Swart"/>
            <person name="Singh M."/>
            <person name="Singh A."/>
            <person name="Seah K."/>
            <person name="Emmerich C."/>
        </authorList>
    </citation>
    <scope>NUCLEOTIDE SEQUENCE</scope>
    <source>
        <strain evidence="4">ATCC30299</strain>
    </source>
</reference>
<dbReference type="EMBL" id="CAJZBQ010000013">
    <property type="protein sequence ID" value="CAG9315457.1"/>
    <property type="molecule type" value="Genomic_DNA"/>
</dbReference>
<feature type="compositionally biased region" description="Acidic residues" evidence="2">
    <location>
        <begin position="348"/>
        <end position="360"/>
    </location>
</feature>
<dbReference type="PANTHER" id="PTHR47052">
    <property type="entry name" value="CONSERVED SERINE PROLINE-RICH PROTEIN (AFU_ORTHOLOGUE AFUA_2G01790)"/>
    <property type="match status" value="1"/>
</dbReference>
<evidence type="ECO:0000313" key="5">
    <source>
        <dbReference type="Proteomes" id="UP001162131"/>
    </source>
</evidence>
<dbReference type="PANTHER" id="PTHR47052:SF3">
    <property type="entry name" value="INGRESSION PROTEIN 1"/>
    <property type="match status" value="1"/>
</dbReference>
<dbReference type="Pfam" id="PF00168">
    <property type="entry name" value="C2"/>
    <property type="match status" value="1"/>
</dbReference>
<sequence length="373" mass="43662">MSEKPNFRQRAISDHDIPSNSSHPIRMRICEANFEINIATLGSQHPYVRIFYGNNKWRTEVAKNSGKTPKWDIEYKLDLEGDTIQVVVFHKGFFFSDPEIGRCTICLSEVVQGHLVEWWNLTTPAGSHAGAILIAFEIPDKRIPDIAVSMWTTHNANSSWDVRACRASPMEWKVRKQKNSKFKPQLTQRTPDRKFMHFSTEPDEVYDLDQIKTDLSEENERLRAQELKVKKLFAKLKGESIALKDEKIELRKCKEMLQEKEEKILQDKNALANEKLMIMKEKEEIEKLKLQLNQDYTKLKQDKLKICAHRKVLEKRSKKIFETMRHIERHKEMIENSPSKIKNKEDGSIDDAELDQELDDYDVDISDGELYEL</sequence>
<feature type="region of interest" description="Disordered" evidence="2">
    <location>
        <begin position="335"/>
        <end position="360"/>
    </location>
</feature>
<name>A0AAU9IQG2_9CILI</name>
<dbReference type="PROSITE" id="PS50004">
    <property type="entry name" value="C2"/>
    <property type="match status" value="1"/>
</dbReference>
<gene>
    <name evidence="4" type="ORF">BSTOLATCC_MIC13227</name>
</gene>
<comment type="caution">
    <text evidence="4">The sequence shown here is derived from an EMBL/GenBank/DDBJ whole genome shotgun (WGS) entry which is preliminary data.</text>
</comment>
<evidence type="ECO:0000256" key="2">
    <source>
        <dbReference type="SAM" id="MobiDB-lite"/>
    </source>
</evidence>
<evidence type="ECO:0000259" key="3">
    <source>
        <dbReference type="PROSITE" id="PS50004"/>
    </source>
</evidence>
<dbReference type="CDD" id="cd00030">
    <property type="entry name" value="C2"/>
    <property type="match status" value="1"/>
</dbReference>
<protein>
    <recommendedName>
        <fullName evidence="3">C2 domain-containing protein</fullName>
    </recommendedName>
</protein>
<evidence type="ECO:0000256" key="1">
    <source>
        <dbReference type="SAM" id="Coils"/>
    </source>
</evidence>
<evidence type="ECO:0000313" key="4">
    <source>
        <dbReference type="EMBL" id="CAG9315457.1"/>
    </source>
</evidence>
<keyword evidence="1" id="KW-0175">Coiled coil</keyword>
<dbReference type="InterPro" id="IPR052981">
    <property type="entry name" value="Ingression_C2_domain"/>
</dbReference>
<dbReference type="Proteomes" id="UP001162131">
    <property type="component" value="Unassembled WGS sequence"/>
</dbReference>
<dbReference type="InterPro" id="IPR035892">
    <property type="entry name" value="C2_domain_sf"/>
</dbReference>
<feature type="coiled-coil region" evidence="1">
    <location>
        <begin position="208"/>
        <end position="302"/>
    </location>
</feature>